<dbReference type="PRINTS" id="PR00039">
    <property type="entry name" value="HTHLYSR"/>
</dbReference>
<dbReference type="GO" id="GO:0003677">
    <property type="term" value="F:DNA binding"/>
    <property type="evidence" value="ECO:0007669"/>
    <property type="project" value="UniProtKB-KW"/>
</dbReference>
<proteinExistence type="inferred from homology"/>
<dbReference type="PANTHER" id="PTHR30579">
    <property type="entry name" value="TRANSCRIPTIONAL REGULATOR"/>
    <property type="match status" value="1"/>
</dbReference>
<dbReference type="Pfam" id="PF03466">
    <property type="entry name" value="LysR_substrate"/>
    <property type="match status" value="1"/>
</dbReference>
<evidence type="ECO:0000259" key="5">
    <source>
        <dbReference type="PROSITE" id="PS50931"/>
    </source>
</evidence>
<dbReference type="FunFam" id="1.10.10.10:FF:000001">
    <property type="entry name" value="LysR family transcriptional regulator"/>
    <property type="match status" value="1"/>
</dbReference>
<accession>A0A512DZ67</accession>
<dbReference type="GO" id="GO:0003700">
    <property type="term" value="F:DNA-binding transcription factor activity"/>
    <property type="evidence" value="ECO:0007669"/>
    <property type="project" value="InterPro"/>
</dbReference>
<dbReference type="Proteomes" id="UP000321523">
    <property type="component" value="Unassembled WGS sequence"/>
</dbReference>
<name>A0A512DZ67_9PROT</name>
<sequence>MDINLARTFLEVLSSGSFGIAAEHLHLTQTAVSARIRALEDQLGRRLFVRNKAGARLTPAGERFVHHAVTLIQAWERARYQVALPPGREDVVSLGGELSLWQPLLIEWLIWMHQECPEFALRADVDSPVRLLDRVQEGSLDIAVLYSPQQRPDLATELIADEKLVMVTSDPDGAMIPGQYIHVDWGPTFAASHQAAFPELVSPPVSISLGPLALAYLLTAGGSGYFRIGTVNPFLADGRLRRVSGTPEFSHSAYAVYATRRDLTVINRVLDGLKTVAAGHEHPGLGGTIGSQSPVIS</sequence>
<dbReference type="Gene3D" id="3.40.190.10">
    <property type="entry name" value="Periplasmic binding protein-like II"/>
    <property type="match status" value="1"/>
</dbReference>
<evidence type="ECO:0000256" key="2">
    <source>
        <dbReference type="ARBA" id="ARBA00023015"/>
    </source>
</evidence>
<dbReference type="InterPro" id="IPR050176">
    <property type="entry name" value="LTTR"/>
</dbReference>
<dbReference type="InterPro" id="IPR000847">
    <property type="entry name" value="LysR_HTH_N"/>
</dbReference>
<keyword evidence="2" id="KW-0805">Transcription regulation</keyword>
<dbReference type="SUPFAM" id="SSF46785">
    <property type="entry name" value="Winged helix' DNA-binding domain"/>
    <property type="match status" value="1"/>
</dbReference>
<reference evidence="6 7" key="1">
    <citation type="submission" date="2019-07" db="EMBL/GenBank/DDBJ databases">
        <title>Whole genome shotgun sequence of Skermanella aerolata NBRC 106429.</title>
        <authorList>
            <person name="Hosoyama A."/>
            <person name="Uohara A."/>
            <person name="Ohji S."/>
            <person name="Ichikawa N."/>
        </authorList>
    </citation>
    <scope>NUCLEOTIDE SEQUENCE [LARGE SCALE GENOMIC DNA]</scope>
    <source>
        <strain evidence="6 7">NBRC 106429</strain>
    </source>
</reference>
<evidence type="ECO:0000313" key="7">
    <source>
        <dbReference type="Proteomes" id="UP000321523"/>
    </source>
</evidence>
<comment type="caution">
    <text evidence="6">The sequence shown here is derived from an EMBL/GenBank/DDBJ whole genome shotgun (WGS) entry which is preliminary data.</text>
</comment>
<dbReference type="EMBL" id="BJYZ01000031">
    <property type="protein sequence ID" value="GEO41771.1"/>
    <property type="molecule type" value="Genomic_DNA"/>
</dbReference>
<gene>
    <name evidence="6" type="ORF">SAE02_59190</name>
</gene>
<keyword evidence="7" id="KW-1185">Reference proteome</keyword>
<evidence type="ECO:0000256" key="3">
    <source>
        <dbReference type="ARBA" id="ARBA00023125"/>
    </source>
</evidence>
<evidence type="ECO:0000256" key="4">
    <source>
        <dbReference type="ARBA" id="ARBA00023163"/>
    </source>
</evidence>
<dbReference type="AlphaFoldDB" id="A0A512DZ67"/>
<protein>
    <submittedName>
        <fullName evidence="6">Transcriptional regulator</fullName>
    </submittedName>
</protein>
<dbReference type="InterPro" id="IPR036388">
    <property type="entry name" value="WH-like_DNA-bd_sf"/>
</dbReference>
<dbReference type="Gene3D" id="1.10.10.10">
    <property type="entry name" value="Winged helix-like DNA-binding domain superfamily/Winged helix DNA-binding domain"/>
    <property type="match status" value="1"/>
</dbReference>
<organism evidence="6 7">
    <name type="scientific">Skermanella aerolata</name>
    <dbReference type="NCBI Taxonomy" id="393310"/>
    <lineage>
        <taxon>Bacteria</taxon>
        <taxon>Pseudomonadati</taxon>
        <taxon>Pseudomonadota</taxon>
        <taxon>Alphaproteobacteria</taxon>
        <taxon>Rhodospirillales</taxon>
        <taxon>Azospirillaceae</taxon>
        <taxon>Skermanella</taxon>
    </lineage>
</organism>
<evidence type="ECO:0000256" key="1">
    <source>
        <dbReference type="ARBA" id="ARBA00009437"/>
    </source>
</evidence>
<dbReference type="OrthoDB" id="9786526at2"/>
<feature type="domain" description="HTH lysR-type" evidence="5">
    <location>
        <begin position="1"/>
        <end position="58"/>
    </location>
</feature>
<evidence type="ECO:0000313" key="6">
    <source>
        <dbReference type="EMBL" id="GEO41771.1"/>
    </source>
</evidence>
<dbReference type="SUPFAM" id="SSF53850">
    <property type="entry name" value="Periplasmic binding protein-like II"/>
    <property type="match status" value="1"/>
</dbReference>
<keyword evidence="3" id="KW-0238">DNA-binding</keyword>
<dbReference type="PANTHER" id="PTHR30579:SF8">
    <property type="entry name" value="HTH-TYPE TRANSCRIPTIONAL REGULATOR HDFR"/>
    <property type="match status" value="1"/>
</dbReference>
<dbReference type="InterPro" id="IPR036390">
    <property type="entry name" value="WH_DNA-bd_sf"/>
</dbReference>
<dbReference type="InterPro" id="IPR005119">
    <property type="entry name" value="LysR_subst-bd"/>
</dbReference>
<dbReference type="PROSITE" id="PS50931">
    <property type="entry name" value="HTH_LYSR"/>
    <property type="match status" value="1"/>
</dbReference>
<dbReference type="Pfam" id="PF00126">
    <property type="entry name" value="HTH_1"/>
    <property type="match status" value="1"/>
</dbReference>
<comment type="similarity">
    <text evidence="1">Belongs to the LysR transcriptional regulatory family.</text>
</comment>
<keyword evidence="4" id="KW-0804">Transcription</keyword>